<reference evidence="27 28" key="1">
    <citation type="submission" date="2016-10" db="EMBL/GenBank/DDBJ databases">
        <authorList>
            <person name="de Groot N.N."/>
        </authorList>
    </citation>
    <scope>NUCLEOTIDE SEQUENCE [LARGE SCALE GENOMIC DNA]</scope>
    <source>
        <strain evidence="27 28">ASO4-2</strain>
    </source>
</reference>
<dbReference type="Proteomes" id="UP000198771">
    <property type="component" value="Unassembled WGS sequence"/>
</dbReference>
<sequence>MHTAPISAQSHPPLKLSWLIWALGASLYFMSFYQRVAPAVMTDLLMSDFQIGAAALGNFSAFYFYSYVAMQVPTGILADHWGPRRLLTAGALLAALGTIFFAMADTVILANIGRLLIGGSLAVAWVTLMKLAMHWFPLRMFAFVTGIGLLVGVIGAVTAGAPLRLMVDVMGWRGVMWALGLVILAVGIAIWIIVRDDPADRGYASYNPLTKSGSKFSMDSLLRGLGRIFRYRNTILLSVSQGGMVGTVLAFSGLWGVPYLEVRYGLSPLAAAALTSSVMIAWALSGPIFGYVSDRLCVRKQPYVAASMTALAAWSAALLIPGLPLPLFTVIVLIAGCACGVVIVGFAYAKESVPAGLAGTVAGVCNMGTMSGPMILQPLIGWLLDRRWSGAMVDGVRVYEAQDYQFAFLPMIGWLCITVILAWFTSETSCRPPRDDS</sequence>
<comment type="similarity">
    <text evidence="2">Belongs to the major facilitator superfamily.</text>
</comment>
<feature type="transmembrane region" description="Helical" evidence="25">
    <location>
        <begin position="140"/>
        <end position="163"/>
    </location>
</feature>
<comment type="subcellular location">
    <subcellularLocation>
        <location evidence="1">Lysosome membrane</location>
        <topology evidence="1">Multi-pass membrane protein</topology>
    </subcellularLocation>
</comment>
<evidence type="ECO:0000256" key="2">
    <source>
        <dbReference type="ARBA" id="ARBA00008335"/>
    </source>
</evidence>
<evidence type="ECO:0000256" key="4">
    <source>
        <dbReference type="ARBA" id="ARBA00022692"/>
    </source>
</evidence>
<keyword evidence="5 25" id="KW-1133">Transmembrane helix</keyword>
<feature type="transmembrane region" description="Helical" evidence="25">
    <location>
        <begin position="16"/>
        <end position="33"/>
    </location>
</feature>
<evidence type="ECO:0000256" key="17">
    <source>
        <dbReference type="ARBA" id="ARBA00044903"/>
    </source>
</evidence>
<feature type="transmembrane region" description="Helical" evidence="25">
    <location>
        <begin position="175"/>
        <end position="194"/>
    </location>
</feature>
<feature type="transmembrane region" description="Helical" evidence="25">
    <location>
        <begin position="404"/>
        <end position="424"/>
    </location>
</feature>
<comment type="catalytic activity">
    <reaction evidence="17">
        <text>L-arginyl-glycine(out) = L-arginyl-glycine(in)</text>
        <dbReference type="Rhea" id="RHEA:79391"/>
        <dbReference type="ChEBI" id="CHEBI:229955"/>
    </reaction>
</comment>
<comment type="catalytic activity">
    <reaction evidence="9">
        <text>L-histidyl-glycine(out) = L-histidyl-glycine(in)</text>
        <dbReference type="Rhea" id="RHEA:79395"/>
        <dbReference type="ChEBI" id="CHEBI:229957"/>
    </reaction>
</comment>
<evidence type="ECO:0000256" key="20">
    <source>
        <dbReference type="ARBA" id="ARBA00044924"/>
    </source>
</evidence>
<feature type="transmembrane region" description="Helical" evidence="25">
    <location>
        <begin position="45"/>
        <end position="65"/>
    </location>
</feature>
<dbReference type="OrthoDB" id="5315372at2"/>
<dbReference type="GO" id="GO:0005765">
    <property type="term" value="C:lysosomal membrane"/>
    <property type="evidence" value="ECO:0007669"/>
    <property type="project" value="UniProtKB-SubCell"/>
</dbReference>
<evidence type="ECO:0000256" key="18">
    <source>
        <dbReference type="ARBA" id="ARBA00044912"/>
    </source>
</evidence>
<evidence type="ECO:0000256" key="24">
    <source>
        <dbReference type="ARBA" id="ARBA00046376"/>
    </source>
</evidence>
<evidence type="ECO:0000259" key="26">
    <source>
        <dbReference type="PROSITE" id="PS50850"/>
    </source>
</evidence>
<evidence type="ECO:0000256" key="9">
    <source>
        <dbReference type="ARBA" id="ARBA00044878"/>
    </source>
</evidence>
<dbReference type="PANTHER" id="PTHR23512:SF3">
    <property type="entry name" value="MAJOR FACILITATOR SUPERFAMILY DOMAIN-CONTAINING PROTEIN 1"/>
    <property type="match status" value="1"/>
</dbReference>
<comment type="catalytic activity">
    <reaction evidence="13">
        <text>L-alpha-aminoacyl-L-lysine(out) = L-alpha-aminoacyl-L-lysine(in)</text>
        <dbReference type="Rhea" id="RHEA:79383"/>
        <dbReference type="ChEBI" id="CHEBI:229966"/>
    </reaction>
</comment>
<feature type="transmembrane region" description="Helical" evidence="25">
    <location>
        <begin position="303"/>
        <end position="321"/>
    </location>
</feature>
<comment type="catalytic activity">
    <reaction evidence="11">
        <text>L-alpha-aminoacyl-L-histidine(out) = L-alpha-aminoacyl-L-histidine(in)</text>
        <dbReference type="Rhea" id="RHEA:79375"/>
        <dbReference type="ChEBI" id="CHEBI:229967"/>
    </reaction>
</comment>
<comment type="catalytic activity">
    <reaction evidence="8">
        <text>L-lysyl-L-alanine(out) = L-lysyl-L-alanine(in)</text>
        <dbReference type="Rhea" id="RHEA:79399"/>
        <dbReference type="ChEBI" id="CHEBI:229954"/>
    </reaction>
</comment>
<evidence type="ECO:0000256" key="21">
    <source>
        <dbReference type="ARBA" id="ARBA00044985"/>
    </source>
</evidence>
<dbReference type="PROSITE" id="PS50850">
    <property type="entry name" value="MFS"/>
    <property type="match status" value="1"/>
</dbReference>
<dbReference type="EMBL" id="FMXO01000005">
    <property type="protein sequence ID" value="SDB22703.1"/>
    <property type="molecule type" value="Genomic_DNA"/>
</dbReference>
<comment type="catalytic activity">
    <reaction evidence="14">
        <text>L-aspartyl-L-lysine(out) = L-aspartyl-L-lysine(in)</text>
        <dbReference type="Rhea" id="RHEA:79411"/>
        <dbReference type="ChEBI" id="CHEBI:229953"/>
    </reaction>
</comment>
<comment type="catalytic activity">
    <reaction evidence="20">
        <text>L-lysyl-glycine(out) = L-lysyl-glycine(in)</text>
        <dbReference type="Rhea" id="RHEA:79407"/>
        <dbReference type="ChEBI" id="CHEBI:191202"/>
    </reaction>
</comment>
<feature type="transmembrane region" description="Helical" evidence="25">
    <location>
        <begin position="361"/>
        <end position="384"/>
    </location>
</feature>
<comment type="catalytic activity">
    <reaction evidence="12">
        <text>L-lysyl-L-alpha-amino acid(out) = L-lysyl-L-alpha-amino acid(in)</text>
        <dbReference type="Rhea" id="RHEA:79387"/>
        <dbReference type="ChEBI" id="CHEBI:229965"/>
    </reaction>
</comment>
<proteinExistence type="inferred from homology"/>
<dbReference type="PANTHER" id="PTHR23512">
    <property type="entry name" value="MAJOR FACILITATOR SUPERFAMILY DOMAIN-CONTAINING PROTEIN 1"/>
    <property type="match status" value="1"/>
</dbReference>
<evidence type="ECO:0000256" key="22">
    <source>
        <dbReference type="ARBA" id="ARBA00045018"/>
    </source>
</evidence>
<evidence type="ECO:0000256" key="3">
    <source>
        <dbReference type="ARBA" id="ARBA00022448"/>
    </source>
</evidence>
<dbReference type="InterPro" id="IPR020846">
    <property type="entry name" value="MFS_dom"/>
</dbReference>
<keyword evidence="28" id="KW-1185">Reference proteome</keyword>
<dbReference type="RefSeq" id="WP_092118335.1">
    <property type="nucleotide sequence ID" value="NZ_FMXO01000005.1"/>
</dbReference>
<dbReference type="InterPro" id="IPR011701">
    <property type="entry name" value="MFS"/>
</dbReference>
<evidence type="ECO:0000256" key="25">
    <source>
        <dbReference type="SAM" id="Phobius"/>
    </source>
</evidence>
<comment type="catalytic activity">
    <reaction evidence="16">
        <text>L-lysyl-L-lysine(out) = L-lysyl-L-lysine(in)</text>
        <dbReference type="Rhea" id="RHEA:79403"/>
        <dbReference type="ChEBI" id="CHEBI:229956"/>
    </reaction>
</comment>
<evidence type="ECO:0000256" key="6">
    <source>
        <dbReference type="ARBA" id="ARBA00023136"/>
    </source>
</evidence>
<keyword evidence="3" id="KW-0813">Transport</keyword>
<evidence type="ECO:0000313" key="28">
    <source>
        <dbReference type="Proteomes" id="UP000198771"/>
    </source>
</evidence>
<keyword evidence="4 25" id="KW-0812">Transmembrane</keyword>
<dbReference type="STRING" id="617002.SAMN05660653_01107"/>
<evidence type="ECO:0000256" key="15">
    <source>
        <dbReference type="ARBA" id="ARBA00044899"/>
    </source>
</evidence>
<organism evidence="27 28">
    <name type="scientific">Desulfonatronum thiosulfatophilum</name>
    <dbReference type="NCBI Taxonomy" id="617002"/>
    <lineage>
        <taxon>Bacteria</taxon>
        <taxon>Pseudomonadati</taxon>
        <taxon>Thermodesulfobacteriota</taxon>
        <taxon>Desulfovibrionia</taxon>
        <taxon>Desulfovibrionales</taxon>
        <taxon>Desulfonatronaceae</taxon>
        <taxon>Desulfonatronum</taxon>
    </lineage>
</organism>
<dbReference type="AlphaFoldDB" id="A0A1G6BQ18"/>
<dbReference type="Gene3D" id="1.20.1250.20">
    <property type="entry name" value="MFS general substrate transporter like domains"/>
    <property type="match status" value="2"/>
</dbReference>
<evidence type="ECO:0000256" key="16">
    <source>
        <dbReference type="ARBA" id="ARBA00044900"/>
    </source>
</evidence>
<dbReference type="GO" id="GO:0022857">
    <property type="term" value="F:transmembrane transporter activity"/>
    <property type="evidence" value="ECO:0007669"/>
    <property type="project" value="InterPro"/>
</dbReference>
<dbReference type="Pfam" id="PF07690">
    <property type="entry name" value="MFS_1"/>
    <property type="match status" value="1"/>
</dbReference>
<evidence type="ECO:0000256" key="11">
    <source>
        <dbReference type="ARBA" id="ARBA00044884"/>
    </source>
</evidence>
<evidence type="ECO:0000256" key="19">
    <source>
        <dbReference type="ARBA" id="ARBA00044919"/>
    </source>
</evidence>
<feature type="domain" description="Major facilitator superfamily (MFS) profile" evidence="26">
    <location>
        <begin position="19"/>
        <end position="430"/>
    </location>
</feature>
<evidence type="ECO:0000256" key="23">
    <source>
        <dbReference type="ARBA" id="ARBA00045709"/>
    </source>
</evidence>
<comment type="catalytic activity">
    <reaction evidence="19">
        <text>L-alanyl-L-lysine(out) = L-alanyl-L-lysine(in)</text>
        <dbReference type="Rhea" id="RHEA:79415"/>
        <dbReference type="ChEBI" id="CHEBI:192470"/>
    </reaction>
</comment>
<feature type="transmembrane region" description="Helical" evidence="25">
    <location>
        <begin position="235"/>
        <end position="257"/>
    </location>
</feature>
<comment type="catalytic activity">
    <reaction evidence="15">
        <text>L-arginyl-L-alpha-amino acid(out) = L-arginyl-L-alpha-amino acid(in)</text>
        <dbReference type="Rhea" id="RHEA:79371"/>
        <dbReference type="ChEBI" id="CHEBI:84315"/>
    </reaction>
</comment>
<evidence type="ECO:0000256" key="5">
    <source>
        <dbReference type="ARBA" id="ARBA00022989"/>
    </source>
</evidence>
<name>A0A1G6BQ18_9BACT</name>
<evidence type="ECO:0000256" key="8">
    <source>
        <dbReference type="ARBA" id="ARBA00044876"/>
    </source>
</evidence>
<evidence type="ECO:0000256" key="13">
    <source>
        <dbReference type="ARBA" id="ARBA00044893"/>
    </source>
</evidence>
<comment type="subunit">
    <text evidence="24">Homodimer. Interacts with lysosomal protein GLMP (via lumenal domain); the interaction starts while both proteins are still in the endoplasmic reticulum and is required for stabilization of MFSD1 in lysosomes but has no direct effect on its targeting to lysosomes or transporter activity.</text>
</comment>
<protein>
    <recommendedName>
        <fullName evidence="21">Lysosomal dipeptide transporter MFSD1</fullName>
    </recommendedName>
    <alternativeName>
        <fullName evidence="22">Major facilitator superfamily domain-containing protein 1</fullName>
    </alternativeName>
</protein>
<evidence type="ECO:0000256" key="1">
    <source>
        <dbReference type="ARBA" id="ARBA00004155"/>
    </source>
</evidence>
<dbReference type="SUPFAM" id="SSF103473">
    <property type="entry name" value="MFS general substrate transporter"/>
    <property type="match status" value="1"/>
</dbReference>
<accession>A0A1G6BQ18</accession>
<evidence type="ECO:0000256" key="12">
    <source>
        <dbReference type="ARBA" id="ARBA00044891"/>
    </source>
</evidence>
<evidence type="ECO:0000256" key="10">
    <source>
        <dbReference type="ARBA" id="ARBA00044881"/>
    </source>
</evidence>
<comment type="catalytic activity">
    <reaction evidence="18">
        <text>L-histidyl-L-alpha-amino acid(out) = L-histidyl-L-alpha-amino acid(in)</text>
        <dbReference type="Rhea" id="RHEA:79379"/>
        <dbReference type="ChEBI" id="CHEBI:229964"/>
    </reaction>
</comment>
<dbReference type="InterPro" id="IPR052187">
    <property type="entry name" value="MFSD1"/>
</dbReference>
<evidence type="ECO:0000256" key="7">
    <source>
        <dbReference type="ARBA" id="ARBA00023228"/>
    </source>
</evidence>
<evidence type="ECO:0000256" key="14">
    <source>
        <dbReference type="ARBA" id="ARBA00044898"/>
    </source>
</evidence>
<feature type="transmembrane region" description="Helical" evidence="25">
    <location>
        <begin position="108"/>
        <end position="128"/>
    </location>
</feature>
<dbReference type="InterPro" id="IPR036259">
    <property type="entry name" value="MFS_trans_sf"/>
</dbReference>
<gene>
    <name evidence="27" type="ORF">SAMN05660653_01107</name>
</gene>
<evidence type="ECO:0000313" key="27">
    <source>
        <dbReference type="EMBL" id="SDB22703.1"/>
    </source>
</evidence>
<feature type="transmembrane region" description="Helical" evidence="25">
    <location>
        <begin position="269"/>
        <end position="291"/>
    </location>
</feature>
<keyword evidence="6 25" id="KW-0472">Membrane</keyword>
<keyword evidence="7" id="KW-0458">Lysosome</keyword>
<feature type="transmembrane region" description="Helical" evidence="25">
    <location>
        <begin position="86"/>
        <end position="102"/>
    </location>
</feature>
<comment type="catalytic activity">
    <reaction evidence="10">
        <text>L-alpha-aminoacyl-L-arginine(out) = L-alpha-aminoacyl-L-arginine(in)</text>
        <dbReference type="Rhea" id="RHEA:79367"/>
        <dbReference type="ChEBI" id="CHEBI:229968"/>
    </reaction>
</comment>
<feature type="transmembrane region" description="Helical" evidence="25">
    <location>
        <begin position="327"/>
        <end position="349"/>
    </location>
</feature>
<comment type="function">
    <text evidence="23">Lysosomal dipeptide uniporter that selectively exports lysine, arginine or histidine-containing dipeptides with a net positive charge from the lysosome lumen into the cytosol. Could play a role in a specific type of protein O-glycosylation indirectly regulating macrophages migration and tissue invasion. Also essential for liver homeostasis.</text>
</comment>